<proteinExistence type="predicted"/>
<dbReference type="EMBL" id="GBXM01064589">
    <property type="protein sequence ID" value="JAH43988.1"/>
    <property type="molecule type" value="Transcribed_RNA"/>
</dbReference>
<sequence length="44" mass="5467">MNKYYLQIQSIIYSFLYYCCRGDYCIHHLDVLFKILYVLTCYGW</sequence>
<evidence type="ECO:0000313" key="1">
    <source>
        <dbReference type="EMBL" id="JAH43988.1"/>
    </source>
</evidence>
<name>A0A0E9STX2_ANGAN</name>
<reference evidence="1" key="2">
    <citation type="journal article" date="2015" name="Fish Shellfish Immunol.">
        <title>Early steps in the European eel (Anguilla anguilla)-Vibrio vulnificus interaction in the gills: Role of the RtxA13 toxin.</title>
        <authorList>
            <person name="Callol A."/>
            <person name="Pajuelo D."/>
            <person name="Ebbesson L."/>
            <person name="Teles M."/>
            <person name="MacKenzie S."/>
            <person name="Amaro C."/>
        </authorList>
    </citation>
    <scope>NUCLEOTIDE SEQUENCE</scope>
</reference>
<protein>
    <submittedName>
        <fullName evidence="1">Uncharacterized protein</fullName>
    </submittedName>
</protein>
<accession>A0A0E9STX2</accession>
<organism evidence="1">
    <name type="scientific">Anguilla anguilla</name>
    <name type="common">European freshwater eel</name>
    <name type="synonym">Muraena anguilla</name>
    <dbReference type="NCBI Taxonomy" id="7936"/>
    <lineage>
        <taxon>Eukaryota</taxon>
        <taxon>Metazoa</taxon>
        <taxon>Chordata</taxon>
        <taxon>Craniata</taxon>
        <taxon>Vertebrata</taxon>
        <taxon>Euteleostomi</taxon>
        <taxon>Actinopterygii</taxon>
        <taxon>Neopterygii</taxon>
        <taxon>Teleostei</taxon>
        <taxon>Anguilliformes</taxon>
        <taxon>Anguillidae</taxon>
        <taxon>Anguilla</taxon>
    </lineage>
</organism>
<reference evidence="1" key="1">
    <citation type="submission" date="2014-11" db="EMBL/GenBank/DDBJ databases">
        <authorList>
            <person name="Amaro Gonzalez C."/>
        </authorList>
    </citation>
    <scope>NUCLEOTIDE SEQUENCE</scope>
</reference>
<dbReference type="AlphaFoldDB" id="A0A0E9STX2"/>